<comment type="caution">
    <text evidence="1">The sequence shown here is derived from an EMBL/GenBank/DDBJ whole genome shotgun (WGS) entry which is preliminary data.</text>
</comment>
<accession>A0A2U3DPC6</accession>
<dbReference type="Proteomes" id="UP000245956">
    <property type="component" value="Unassembled WGS sequence"/>
</dbReference>
<dbReference type="AlphaFoldDB" id="A0A2U3DPC6"/>
<dbReference type="EMBL" id="LCWV01000098">
    <property type="protein sequence ID" value="PWI64095.1"/>
    <property type="molecule type" value="Genomic_DNA"/>
</dbReference>
<gene>
    <name evidence="1" type="ORF">PCL_12678</name>
</gene>
<name>A0A2U3DPC6_PURLI</name>
<evidence type="ECO:0000313" key="1">
    <source>
        <dbReference type="EMBL" id="PWI64095.1"/>
    </source>
</evidence>
<protein>
    <submittedName>
        <fullName evidence="1">Uncharacterized protein</fullName>
    </submittedName>
</protein>
<evidence type="ECO:0000313" key="2">
    <source>
        <dbReference type="Proteomes" id="UP000245956"/>
    </source>
</evidence>
<proteinExistence type="predicted"/>
<sequence>MAQYWELVNIDKQAQLRSGLASNFWEYLMYTPTEQLVGLLRKCHWIRFSVPRENIRVAKIKHRSSAPIRPPQEIIDRIAHFVASDRADVDLVCLALTCSYFVRLLGPAVQVTLRRDRGPWAGDRLVFLGDNGCLAWVHPEVSGIPFGCTTAEGRFARRSIRGDSQPIDGYGLLPSDVKRRLKGERGGLRRFRRLLRMLTLEPSGIAGDMKPVLRNLTTMEYVRDEALAESEFAYSLGEIIMVQTIWTGDSKDIGRLGGTKARWAGHRFDVSVMAEVTGNAGWTDVSDEAVQRITTAATERLKKTNGRRAYYFNVRV</sequence>
<reference evidence="1 2" key="1">
    <citation type="journal article" date="2016" name="Front. Microbiol.">
        <title>Genome and transcriptome sequences reveal the specific parasitism of the nematophagous Purpureocillium lilacinum 36-1.</title>
        <authorList>
            <person name="Xie J."/>
            <person name="Li S."/>
            <person name="Mo C."/>
            <person name="Xiao X."/>
            <person name="Peng D."/>
            <person name="Wang G."/>
            <person name="Xiao Y."/>
        </authorList>
    </citation>
    <scope>NUCLEOTIDE SEQUENCE [LARGE SCALE GENOMIC DNA]</scope>
    <source>
        <strain evidence="1 2">36-1</strain>
    </source>
</reference>
<organism evidence="1 2">
    <name type="scientific">Purpureocillium lilacinum</name>
    <name type="common">Paecilomyces lilacinus</name>
    <dbReference type="NCBI Taxonomy" id="33203"/>
    <lineage>
        <taxon>Eukaryota</taxon>
        <taxon>Fungi</taxon>
        <taxon>Dikarya</taxon>
        <taxon>Ascomycota</taxon>
        <taxon>Pezizomycotina</taxon>
        <taxon>Sordariomycetes</taxon>
        <taxon>Hypocreomycetidae</taxon>
        <taxon>Hypocreales</taxon>
        <taxon>Ophiocordycipitaceae</taxon>
        <taxon>Purpureocillium</taxon>
    </lineage>
</organism>